<evidence type="ECO:0000259" key="12">
    <source>
        <dbReference type="Pfam" id="PF20260"/>
    </source>
</evidence>
<dbReference type="AlphaFoldDB" id="A0A1I0M6J1"/>
<evidence type="ECO:0000256" key="8">
    <source>
        <dbReference type="ARBA" id="ARBA00025699"/>
    </source>
</evidence>
<dbReference type="InterPro" id="IPR046886">
    <property type="entry name" value="RsmE_MTase_dom"/>
</dbReference>
<name>A0A1I0M6J1_9BACT</name>
<sequence length="243" mass="28074">MKEVRFFYVPDAGQQTELPAEEAMHAVRVLRLKEGDEMFLMDGAGSFYRAKVTMAAPHHCYYEVEERILQEPQWKGHLHLAIAPTKMMERMEWMVEKVTEVGIDEISFLNCQFSERRMIKIQRLDKIVISAVKQSHKAWKPLLNEMTSFKQFLEGHREGRRYIAHCYEEIPRTNLFDELQKSHDTEDVTVLVGPEGDFSVDEVKQAVDAGFQSVDLGKSRLRTETAGLSAVMTMHLGQQILQQ</sequence>
<evidence type="ECO:0000256" key="3">
    <source>
        <dbReference type="ARBA" id="ARBA00022490"/>
    </source>
</evidence>
<evidence type="ECO:0000256" key="2">
    <source>
        <dbReference type="ARBA" id="ARBA00005528"/>
    </source>
</evidence>
<keyword evidence="6 10" id="KW-0808">Transferase</keyword>
<dbReference type="CDD" id="cd18084">
    <property type="entry name" value="RsmE-like"/>
    <property type="match status" value="1"/>
</dbReference>
<dbReference type="InterPro" id="IPR015947">
    <property type="entry name" value="PUA-like_sf"/>
</dbReference>
<dbReference type="Pfam" id="PF04452">
    <property type="entry name" value="Methyltrans_RNA"/>
    <property type="match status" value="1"/>
</dbReference>
<keyword evidence="7 10" id="KW-0949">S-adenosyl-L-methionine</keyword>
<protein>
    <recommendedName>
        <fullName evidence="10">Ribosomal RNA small subunit methyltransferase E</fullName>
        <ecNumber evidence="10">2.1.1.193</ecNumber>
    </recommendedName>
</protein>
<dbReference type="GO" id="GO:0005737">
    <property type="term" value="C:cytoplasm"/>
    <property type="evidence" value="ECO:0007669"/>
    <property type="project" value="UniProtKB-SubCell"/>
</dbReference>
<feature type="domain" description="Ribosomal RNA small subunit methyltransferase E PUA-like" evidence="12">
    <location>
        <begin position="18"/>
        <end position="61"/>
    </location>
</feature>
<comment type="subcellular location">
    <subcellularLocation>
        <location evidence="1 10">Cytoplasm</location>
    </subcellularLocation>
</comment>
<dbReference type="EC" id="2.1.1.193" evidence="10"/>
<proteinExistence type="inferred from homology"/>
<dbReference type="SUPFAM" id="SSF88697">
    <property type="entry name" value="PUA domain-like"/>
    <property type="match status" value="1"/>
</dbReference>
<evidence type="ECO:0000259" key="11">
    <source>
        <dbReference type="Pfam" id="PF04452"/>
    </source>
</evidence>
<dbReference type="RefSeq" id="WP_091914269.1">
    <property type="nucleotide sequence ID" value="NZ_FOIQ01000001.1"/>
</dbReference>
<comment type="similarity">
    <text evidence="2 10">Belongs to the RNA methyltransferase RsmE family.</text>
</comment>
<dbReference type="GO" id="GO:0070042">
    <property type="term" value="F:rRNA (uridine-N3-)-methyltransferase activity"/>
    <property type="evidence" value="ECO:0007669"/>
    <property type="project" value="TreeGrafter"/>
</dbReference>
<evidence type="ECO:0000256" key="4">
    <source>
        <dbReference type="ARBA" id="ARBA00022552"/>
    </source>
</evidence>
<keyword evidence="4 10" id="KW-0698">rRNA processing</keyword>
<gene>
    <name evidence="13" type="ORF">SAMN04487850_0327</name>
</gene>
<dbReference type="SUPFAM" id="SSF75217">
    <property type="entry name" value="alpha/beta knot"/>
    <property type="match status" value="1"/>
</dbReference>
<organism evidence="13 14">
    <name type="scientific">Prevotella aff. ruminicola Tc2-24</name>
    <dbReference type="NCBI Taxonomy" id="81582"/>
    <lineage>
        <taxon>Bacteria</taxon>
        <taxon>Pseudomonadati</taxon>
        <taxon>Bacteroidota</taxon>
        <taxon>Bacteroidia</taxon>
        <taxon>Bacteroidales</taxon>
        <taxon>Prevotellaceae</taxon>
        <taxon>Prevotella</taxon>
    </lineage>
</organism>
<evidence type="ECO:0000256" key="5">
    <source>
        <dbReference type="ARBA" id="ARBA00022603"/>
    </source>
</evidence>
<dbReference type="InterPro" id="IPR006700">
    <property type="entry name" value="RsmE"/>
</dbReference>
<keyword evidence="14" id="KW-1185">Reference proteome</keyword>
<dbReference type="Proteomes" id="UP000199373">
    <property type="component" value="Unassembled WGS sequence"/>
</dbReference>
<dbReference type="InterPro" id="IPR046887">
    <property type="entry name" value="RsmE_PUA-like"/>
</dbReference>
<evidence type="ECO:0000256" key="7">
    <source>
        <dbReference type="ARBA" id="ARBA00022691"/>
    </source>
</evidence>
<dbReference type="PANTHER" id="PTHR30027:SF3">
    <property type="entry name" value="16S RRNA (URACIL(1498)-N(3))-METHYLTRANSFERASE"/>
    <property type="match status" value="1"/>
</dbReference>
<reference evidence="13 14" key="1">
    <citation type="submission" date="2016-10" db="EMBL/GenBank/DDBJ databases">
        <authorList>
            <person name="de Groot N.N."/>
        </authorList>
    </citation>
    <scope>NUCLEOTIDE SEQUENCE [LARGE SCALE GENOMIC DNA]</scope>
    <source>
        <strain evidence="13 14">TC2-24</strain>
    </source>
</reference>
<evidence type="ECO:0000313" key="14">
    <source>
        <dbReference type="Proteomes" id="UP000199373"/>
    </source>
</evidence>
<evidence type="ECO:0000256" key="6">
    <source>
        <dbReference type="ARBA" id="ARBA00022679"/>
    </source>
</evidence>
<evidence type="ECO:0000256" key="10">
    <source>
        <dbReference type="PIRNR" id="PIRNR015601"/>
    </source>
</evidence>
<dbReference type="Gene3D" id="3.40.1280.10">
    <property type="match status" value="1"/>
</dbReference>
<comment type="function">
    <text evidence="8 10">Specifically methylates the N3 position of the uracil ring of uridine 1498 (m3U1498) in 16S rRNA. Acts on the fully assembled 30S ribosomal subunit.</text>
</comment>
<dbReference type="InterPro" id="IPR029026">
    <property type="entry name" value="tRNA_m1G_MTases_N"/>
</dbReference>
<evidence type="ECO:0000256" key="1">
    <source>
        <dbReference type="ARBA" id="ARBA00004496"/>
    </source>
</evidence>
<comment type="catalytic activity">
    <reaction evidence="9 10">
        <text>uridine(1498) in 16S rRNA + S-adenosyl-L-methionine = N(3)-methyluridine(1498) in 16S rRNA + S-adenosyl-L-homocysteine + H(+)</text>
        <dbReference type="Rhea" id="RHEA:42920"/>
        <dbReference type="Rhea" id="RHEA-COMP:10283"/>
        <dbReference type="Rhea" id="RHEA-COMP:10284"/>
        <dbReference type="ChEBI" id="CHEBI:15378"/>
        <dbReference type="ChEBI" id="CHEBI:57856"/>
        <dbReference type="ChEBI" id="CHEBI:59789"/>
        <dbReference type="ChEBI" id="CHEBI:65315"/>
        <dbReference type="ChEBI" id="CHEBI:74502"/>
        <dbReference type="EC" id="2.1.1.193"/>
    </reaction>
</comment>
<dbReference type="GO" id="GO:0070475">
    <property type="term" value="P:rRNA base methylation"/>
    <property type="evidence" value="ECO:0007669"/>
    <property type="project" value="TreeGrafter"/>
</dbReference>
<dbReference type="Gene3D" id="2.40.240.20">
    <property type="entry name" value="Hypothetical PUA domain-like, domain 1"/>
    <property type="match status" value="1"/>
</dbReference>
<dbReference type="PANTHER" id="PTHR30027">
    <property type="entry name" value="RIBOSOMAL RNA SMALL SUBUNIT METHYLTRANSFERASE E"/>
    <property type="match status" value="1"/>
</dbReference>
<feature type="domain" description="Ribosomal RNA small subunit methyltransferase E methyltransferase" evidence="11">
    <location>
        <begin position="75"/>
        <end position="234"/>
    </location>
</feature>
<dbReference type="PIRSF" id="PIRSF015601">
    <property type="entry name" value="MTase_slr0722"/>
    <property type="match status" value="1"/>
</dbReference>
<dbReference type="NCBIfam" id="TIGR00046">
    <property type="entry name" value="RsmE family RNA methyltransferase"/>
    <property type="match status" value="1"/>
</dbReference>
<dbReference type="InterPro" id="IPR029028">
    <property type="entry name" value="Alpha/beta_knot_MTases"/>
</dbReference>
<dbReference type="EMBL" id="FOIQ01000001">
    <property type="protein sequence ID" value="SEV83346.1"/>
    <property type="molecule type" value="Genomic_DNA"/>
</dbReference>
<keyword evidence="3 10" id="KW-0963">Cytoplasm</keyword>
<evidence type="ECO:0000256" key="9">
    <source>
        <dbReference type="ARBA" id="ARBA00047944"/>
    </source>
</evidence>
<accession>A0A1I0M6J1</accession>
<keyword evidence="5 10" id="KW-0489">Methyltransferase</keyword>
<dbReference type="Pfam" id="PF20260">
    <property type="entry name" value="PUA_4"/>
    <property type="match status" value="1"/>
</dbReference>
<evidence type="ECO:0000313" key="13">
    <source>
        <dbReference type="EMBL" id="SEV83346.1"/>
    </source>
</evidence>
<dbReference type="NCBIfam" id="NF008702">
    <property type="entry name" value="PRK11713.6-1"/>
    <property type="match status" value="1"/>
</dbReference>